<organism evidence="3 4">
    <name type="scientific">Discina gigas</name>
    <dbReference type="NCBI Taxonomy" id="1032678"/>
    <lineage>
        <taxon>Eukaryota</taxon>
        <taxon>Fungi</taxon>
        <taxon>Dikarya</taxon>
        <taxon>Ascomycota</taxon>
        <taxon>Pezizomycotina</taxon>
        <taxon>Pezizomycetes</taxon>
        <taxon>Pezizales</taxon>
        <taxon>Discinaceae</taxon>
        <taxon>Discina</taxon>
    </lineage>
</organism>
<evidence type="ECO:0000313" key="3">
    <source>
        <dbReference type="EMBL" id="KAL0640370.1"/>
    </source>
</evidence>
<reference evidence="3 4" key="1">
    <citation type="submission" date="2024-02" db="EMBL/GenBank/DDBJ databases">
        <title>Discinaceae phylogenomics.</title>
        <authorList>
            <person name="Dirks A.C."/>
            <person name="James T.Y."/>
        </authorList>
    </citation>
    <scope>NUCLEOTIDE SEQUENCE [LARGE SCALE GENOMIC DNA]</scope>
    <source>
        <strain evidence="3 4">ACD0624</strain>
    </source>
</reference>
<dbReference type="Proteomes" id="UP001447188">
    <property type="component" value="Unassembled WGS sequence"/>
</dbReference>
<feature type="domain" description="Transcription factor IIIC putative zinc-finger" evidence="2">
    <location>
        <begin position="388"/>
        <end position="484"/>
    </location>
</feature>
<dbReference type="EMBL" id="JBBBZM010000004">
    <property type="protein sequence ID" value="KAL0640370.1"/>
    <property type="molecule type" value="Genomic_DNA"/>
</dbReference>
<comment type="caution">
    <text evidence="3">The sequence shown here is derived from an EMBL/GenBank/DDBJ whole genome shotgun (WGS) entry which is preliminary data.</text>
</comment>
<sequence>MSVGLCFSPTNSPTVILSAATVNGGSQTVVYSPLSAAPGGHTDTSTCQTSEDPGQIEIYTPDGYPGSREEEEELREMATRWSNVISERKQDFMVEHELSTANCRVYGIAPSPLGGVIAAACSFHPDDSLEYITAAKESTRIVFGTHEGSGGIWEARGFIAETQLASEKVPNPLTRAAEALLLEVETLGERREQVVDSIKRSLSTAHFEGSGLGLDGVSVSSDRPEDSLSANILLAPSLNALRYSICLDIIPGNGYPGLSVGVLPPRENAEIIAHIINSILRAPRDKIAAESMLSKRMVYSVACIGILGLYNFRPVLEAARGALGWLSGVDETFTDKAGDTERSDVDVTAELQIVERRIADLDVIERGDDDGSGLVEIRAKDKGFTSKFEKCTLCGGGMVWTDLRLSECTQGHRFSRCALTFLPIKEPRLTKECTICSRTVLGDAVLDDDEMDMENRDVRLEVGDKTLARTVLEGLDVCAHCGGRYWAKGS</sequence>
<protein>
    <recommendedName>
        <fullName evidence="5">Transcription factor IIIC putative zinc-finger domain-containing protein</fullName>
    </recommendedName>
</protein>
<dbReference type="InterPro" id="IPR024764">
    <property type="entry name" value="TFIIIC_Znf"/>
</dbReference>
<dbReference type="Pfam" id="PF12660">
    <property type="entry name" value="zf-TFIIIC"/>
    <property type="match status" value="1"/>
</dbReference>
<dbReference type="InterPro" id="IPR044230">
    <property type="entry name" value="GTF3C4"/>
</dbReference>
<feature type="domain" description="Transcription factor IIIC 90kDa subunit N-terminal" evidence="1">
    <location>
        <begin position="50"/>
        <end position="143"/>
    </location>
</feature>
<evidence type="ECO:0000259" key="2">
    <source>
        <dbReference type="Pfam" id="PF12660"/>
    </source>
</evidence>
<dbReference type="PANTHER" id="PTHR15496">
    <property type="entry name" value="GENERAL TRANSCRIPTION FACTOR 3C POLYPEPTIDE 4 FAMILY"/>
    <property type="match status" value="1"/>
</dbReference>
<name>A0ABR3GWM9_9PEZI</name>
<dbReference type="InterPro" id="IPR024761">
    <property type="entry name" value="TFIIIC_delta_N"/>
</dbReference>
<accession>A0ABR3GWM9</accession>
<gene>
    <name evidence="3" type="ORF">Q9L58_000652</name>
</gene>
<proteinExistence type="predicted"/>
<evidence type="ECO:0000313" key="4">
    <source>
        <dbReference type="Proteomes" id="UP001447188"/>
    </source>
</evidence>
<dbReference type="Pfam" id="PF12657">
    <property type="entry name" value="TFIIIC_delta"/>
    <property type="match status" value="1"/>
</dbReference>
<keyword evidence="4" id="KW-1185">Reference proteome</keyword>
<evidence type="ECO:0000259" key="1">
    <source>
        <dbReference type="Pfam" id="PF12657"/>
    </source>
</evidence>
<dbReference type="PANTHER" id="PTHR15496:SF2">
    <property type="entry name" value="GENERAL TRANSCRIPTION FACTOR 3C POLYPEPTIDE 4"/>
    <property type="match status" value="1"/>
</dbReference>
<evidence type="ECO:0008006" key="5">
    <source>
        <dbReference type="Google" id="ProtNLM"/>
    </source>
</evidence>